<protein>
    <recommendedName>
        <fullName evidence="4">PDZ domain-containing protein</fullName>
    </recommendedName>
</protein>
<evidence type="ECO:0000256" key="1">
    <source>
        <dbReference type="SAM" id="MobiDB-lite"/>
    </source>
</evidence>
<dbReference type="Proteomes" id="UP001160483">
    <property type="component" value="Unassembled WGS sequence"/>
</dbReference>
<accession>A0AAU9KZK0</accession>
<evidence type="ECO:0000313" key="3">
    <source>
        <dbReference type="Proteomes" id="UP001160483"/>
    </source>
</evidence>
<feature type="compositionally biased region" description="Polar residues" evidence="1">
    <location>
        <begin position="293"/>
        <end position="303"/>
    </location>
</feature>
<name>A0AAU9KZK0_9STRA</name>
<feature type="region of interest" description="Disordered" evidence="1">
    <location>
        <begin position="277"/>
        <end position="309"/>
    </location>
</feature>
<proteinExistence type="predicted"/>
<comment type="caution">
    <text evidence="2">The sequence shown here is derived from an EMBL/GenBank/DDBJ whole genome shotgun (WGS) entry which is preliminary data.</text>
</comment>
<reference evidence="2" key="1">
    <citation type="submission" date="2021-11" db="EMBL/GenBank/DDBJ databases">
        <authorList>
            <person name="Islam A."/>
            <person name="Islam S."/>
            <person name="Flora M.S."/>
            <person name="Rahman M."/>
            <person name="Ziaur R.M."/>
            <person name="Epstein J.H."/>
            <person name="Hassan M."/>
            <person name="Klassen M."/>
            <person name="Woodard K."/>
            <person name="Webb A."/>
            <person name="Webby R.J."/>
            <person name="El Zowalaty M.E."/>
        </authorList>
    </citation>
    <scope>NUCLEOTIDE SEQUENCE</scope>
    <source>
        <strain evidence="2">Pbs3</strain>
    </source>
</reference>
<dbReference type="EMBL" id="CAKKTJ010000322">
    <property type="protein sequence ID" value="CAH0479991.1"/>
    <property type="molecule type" value="Genomic_DNA"/>
</dbReference>
<organism evidence="2 3">
    <name type="scientific">Peronospora belbahrii</name>
    <dbReference type="NCBI Taxonomy" id="622444"/>
    <lineage>
        <taxon>Eukaryota</taxon>
        <taxon>Sar</taxon>
        <taxon>Stramenopiles</taxon>
        <taxon>Oomycota</taxon>
        <taxon>Peronosporomycetes</taxon>
        <taxon>Peronosporales</taxon>
        <taxon>Peronosporaceae</taxon>
        <taxon>Peronospora</taxon>
    </lineage>
</organism>
<evidence type="ECO:0000313" key="2">
    <source>
        <dbReference type="EMBL" id="CAH0479991.1"/>
    </source>
</evidence>
<evidence type="ECO:0008006" key="4">
    <source>
        <dbReference type="Google" id="ProtNLM"/>
    </source>
</evidence>
<dbReference type="AlphaFoldDB" id="A0AAU9KZK0"/>
<sequence>MATNLFDVIWHQDALGVRFTPNENDLPVVCQVPSNACSAVLASRLAVGDVLVAYDLQCTHEFERIQPVVAFDQLVTILRCAKLPIRLRFESREKEIPPRVDESDMICSYVFTWEAHTSLGVSLAMDPCSLHAAITTIDSNKIAQAFQDLKPMLGDVLIAISRAVDDKEVTRLDEMCFEEIIQTLRQFPRPCRLTFVRLVEDTPSDLSGSEENHVIYPLKPLDCPNTDSSSNNQGSEAIDIFNPPFLKRPQQLVPRSRLRSGLRPLRKHIPISMRKSFRIDKPVPSLPPPGHSRPNTGSTTSNDGRPYFGSNGVDKSLYTVVYSGGAVGLQLRDCTQDDKNLTKSNDKSHRVNGYTVAIRNVTDPKSAPGLETAMADDLLIAIGEKDLQHISFEDVRKALGAIQSPTELLFKKRRRVVGNSVGSSLVDSLLLFLV</sequence>
<gene>
    <name evidence="2" type="ORF">PBS003_LOCUS6618</name>
</gene>